<evidence type="ECO:0000313" key="2">
    <source>
        <dbReference type="Proteomes" id="UP001177140"/>
    </source>
</evidence>
<dbReference type="Proteomes" id="UP001177140">
    <property type="component" value="Unassembled WGS sequence"/>
</dbReference>
<keyword evidence="2" id="KW-1185">Reference proteome</keyword>
<proteinExistence type="predicted"/>
<sequence length="112" mass="12350">MQGGCIANIGSCNTGFDSASGSVRTKKLRTKGSELANRKGEKNKAMPTATSFRCSSIDETLSLSSRARCKKELILFSLASCEFLTKFETKEKKRVSLGPPRFETLWLLGRPR</sequence>
<name>A0AA41RXL5_PAPNU</name>
<dbReference type="AlphaFoldDB" id="A0AA41RXL5"/>
<dbReference type="EMBL" id="JAJJMA010057109">
    <property type="protein sequence ID" value="MCL7026476.1"/>
    <property type="molecule type" value="Genomic_DNA"/>
</dbReference>
<comment type="caution">
    <text evidence="1">The sequence shown here is derived from an EMBL/GenBank/DDBJ whole genome shotgun (WGS) entry which is preliminary data.</text>
</comment>
<evidence type="ECO:0000313" key="1">
    <source>
        <dbReference type="EMBL" id="MCL7026476.1"/>
    </source>
</evidence>
<organism evidence="1 2">
    <name type="scientific">Papaver nudicaule</name>
    <name type="common">Iceland poppy</name>
    <dbReference type="NCBI Taxonomy" id="74823"/>
    <lineage>
        <taxon>Eukaryota</taxon>
        <taxon>Viridiplantae</taxon>
        <taxon>Streptophyta</taxon>
        <taxon>Embryophyta</taxon>
        <taxon>Tracheophyta</taxon>
        <taxon>Spermatophyta</taxon>
        <taxon>Magnoliopsida</taxon>
        <taxon>Ranunculales</taxon>
        <taxon>Papaveraceae</taxon>
        <taxon>Papaveroideae</taxon>
        <taxon>Papaver</taxon>
    </lineage>
</organism>
<protein>
    <submittedName>
        <fullName evidence="1">Uncharacterized protein</fullName>
    </submittedName>
</protein>
<reference evidence="1" key="1">
    <citation type="submission" date="2022-03" db="EMBL/GenBank/DDBJ databases">
        <title>A functionally conserved STORR gene fusion in Papaver species that diverged 16.8 million years ago.</title>
        <authorList>
            <person name="Catania T."/>
        </authorList>
    </citation>
    <scope>NUCLEOTIDE SEQUENCE</scope>
    <source>
        <strain evidence="1">S-191538</strain>
    </source>
</reference>
<gene>
    <name evidence="1" type="ORF">MKW94_010090</name>
</gene>
<accession>A0AA41RXL5</accession>